<feature type="transmembrane region" description="Helical" evidence="8">
    <location>
        <begin position="51"/>
        <end position="75"/>
    </location>
</feature>
<feature type="transmembrane region" description="Helical" evidence="8">
    <location>
        <begin position="350"/>
        <end position="371"/>
    </location>
</feature>
<comment type="caution">
    <text evidence="10">The sequence shown here is derived from an EMBL/GenBank/DDBJ whole genome shotgun (WGS) entry which is preliminary data.</text>
</comment>
<evidence type="ECO:0000256" key="8">
    <source>
        <dbReference type="RuleBase" id="RU363032"/>
    </source>
</evidence>
<evidence type="ECO:0000256" key="7">
    <source>
        <dbReference type="ARBA" id="ARBA00023136"/>
    </source>
</evidence>
<gene>
    <name evidence="10" type="ORF">ENK44_05660</name>
</gene>
<dbReference type="Pfam" id="PF00528">
    <property type="entry name" value="BPD_transp_1"/>
    <property type="match status" value="1"/>
</dbReference>
<evidence type="ECO:0000256" key="1">
    <source>
        <dbReference type="ARBA" id="ARBA00004429"/>
    </source>
</evidence>
<evidence type="ECO:0000256" key="4">
    <source>
        <dbReference type="ARBA" id="ARBA00022519"/>
    </source>
</evidence>
<accession>A0A7V4TZC2</accession>
<dbReference type="PANTHER" id="PTHR43357">
    <property type="entry name" value="INNER MEMBRANE ABC TRANSPORTER PERMEASE PROTEIN YDCV"/>
    <property type="match status" value="1"/>
</dbReference>
<protein>
    <submittedName>
        <fullName evidence="10">Iron ABC transporter permease</fullName>
    </submittedName>
</protein>
<evidence type="ECO:0000259" key="9">
    <source>
        <dbReference type="PROSITE" id="PS50928"/>
    </source>
</evidence>
<sequence>MKKTLYFIAVSFFFILVVTPLLMMVGRSFFIDGKFSLESYASVFTVSTVQLLLKSAGIAATVAISATIAGGFFAFMFTKTDLRWRNVFRIIFLAPLFISPYIIAVAWVDFFVLLGAGTAFMYSIGGVIFVLSIIFTPLSMIIISSSLANMSASYEEAGMMFTNYPQVLRKIVVPLNKPAIFSSLILVFVLAISEFSVPAFLSVRVFTTEIFTQFSAFYNYNQAVSQSLVLIILCLALLLAERLYLVNAPFLSVHLKGQRTSRMELKNRQTPALIIHVLYGGLILGVPLFVLFFQSFGGNAAVFTEAVGLLSSAIGNSISYALIAAALLVLFGFIFAYVTEREGNKRIELILLLTFGIPSTVLGIGLIRFFNTASLNFFYSGFGIVIIGYVGRFLFIAEKLIANALKQIPVSLEEAAQISGAGFGLSLRKIIFPLIADGLFAAFVIGFIFSLGELGTTILVYPPGTSLMPIKVYTIMANVPQSLTSAMSLIVLLIILAALGILFGGYSIINEKRWSRAS</sequence>
<dbReference type="SUPFAM" id="SSF161098">
    <property type="entry name" value="MetI-like"/>
    <property type="match status" value="2"/>
</dbReference>
<comment type="similarity">
    <text evidence="8">Belongs to the binding-protein-dependent transport system permease family.</text>
</comment>
<dbReference type="AlphaFoldDB" id="A0A7V4TZC2"/>
<feature type="transmembrane region" description="Helical" evidence="8">
    <location>
        <begin position="179"/>
        <end position="201"/>
    </location>
</feature>
<feature type="transmembrane region" description="Helical" evidence="8">
    <location>
        <begin position="430"/>
        <end position="452"/>
    </location>
</feature>
<keyword evidence="4" id="KW-0997">Cell inner membrane</keyword>
<dbReference type="Gene3D" id="1.10.3720.10">
    <property type="entry name" value="MetI-like"/>
    <property type="match status" value="2"/>
</dbReference>
<feature type="domain" description="ABC transmembrane type-1" evidence="9">
    <location>
        <begin position="52"/>
        <end position="241"/>
    </location>
</feature>
<feature type="domain" description="ABC transmembrane type-1" evidence="9">
    <location>
        <begin position="314"/>
        <end position="502"/>
    </location>
</feature>
<dbReference type="EMBL" id="DRQG01000053">
    <property type="protein sequence ID" value="HGY55161.1"/>
    <property type="molecule type" value="Genomic_DNA"/>
</dbReference>
<dbReference type="PANTHER" id="PTHR43357:SF3">
    <property type="entry name" value="FE(3+)-TRANSPORT SYSTEM PERMEASE PROTEIN FBPB 2"/>
    <property type="match status" value="1"/>
</dbReference>
<keyword evidence="3" id="KW-1003">Cell membrane</keyword>
<feature type="transmembrane region" description="Helical" evidence="8">
    <location>
        <begin position="317"/>
        <end position="338"/>
    </location>
</feature>
<evidence type="ECO:0000256" key="6">
    <source>
        <dbReference type="ARBA" id="ARBA00022989"/>
    </source>
</evidence>
<evidence type="ECO:0000256" key="2">
    <source>
        <dbReference type="ARBA" id="ARBA00022448"/>
    </source>
</evidence>
<reference evidence="10" key="1">
    <citation type="journal article" date="2020" name="mSystems">
        <title>Genome- and Community-Level Interaction Insights into Carbon Utilization and Element Cycling Functions of Hydrothermarchaeota in Hydrothermal Sediment.</title>
        <authorList>
            <person name="Zhou Z."/>
            <person name="Liu Y."/>
            <person name="Xu W."/>
            <person name="Pan J."/>
            <person name="Luo Z.H."/>
            <person name="Li M."/>
        </authorList>
    </citation>
    <scope>NUCLEOTIDE SEQUENCE [LARGE SCALE GENOMIC DNA]</scope>
    <source>
        <strain evidence="10">HyVt-577</strain>
    </source>
</reference>
<keyword evidence="7 8" id="KW-0472">Membrane</keyword>
<keyword evidence="2 8" id="KW-0813">Transport</keyword>
<feature type="transmembrane region" description="Helical" evidence="8">
    <location>
        <begin position="7"/>
        <end position="31"/>
    </location>
</feature>
<comment type="subcellular location">
    <subcellularLocation>
        <location evidence="1">Cell inner membrane</location>
        <topology evidence="1">Multi-pass membrane protein</topology>
    </subcellularLocation>
    <subcellularLocation>
        <location evidence="8">Cell membrane</location>
        <topology evidence="8">Multi-pass membrane protein</topology>
    </subcellularLocation>
</comment>
<keyword evidence="6 8" id="KW-1133">Transmembrane helix</keyword>
<proteinExistence type="inferred from homology"/>
<evidence type="ECO:0000256" key="5">
    <source>
        <dbReference type="ARBA" id="ARBA00022692"/>
    </source>
</evidence>
<keyword evidence="5 8" id="KW-0812">Transmembrane</keyword>
<feature type="transmembrane region" description="Helical" evidence="8">
    <location>
        <begin position="87"/>
        <end position="108"/>
    </location>
</feature>
<name>A0A7V4TZC2_CALAY</name>
<feature type="transmembrane region" description="Helical" evidence="8">
    <location>
        <begin position="377"/>
        <end position="397"/>
    </location>
</feature>
<dbReference type="Proteomes" id="UP000885779">
    <property type="component" value="Unassembled WGS sequence"/>
</dbReference>
<dbReference type="GO" id="GO:0055085">
    <property type="term" value="P:transmembrane transport"/>
    <property type="evidence" value="ECO:0007669"/>
    <property type="project" value="InterPro"/>
</dbReference>
<dbReference type="GO" id="GO:0005886">
    <property type="term" value="C:plasma membrane"/>
    <property type="evidence" value="ECO:0007669"/>
    <property type="project" value="UniProtKB-SubCell"/>
</dbReference>
<evidence type="ECO:0000313" key="10">
    <source>
        <dbReference type="EMBL" id="HGY55161.1"/>
    </source>
</evidence>
<dbReference type="InterPro" id="IPR035906">
    <property type="entry name" value="MetI-like_sf"/>
</dbReference>
<feature type="transmembrane region" description="Helical" evidence="8">
    <location>
        <begin position="228"/>
        <end position="251"/>
    </location>
</feature>
<evidence type="ECO:0000256" key="3">
    <source>
        <dbReference type="ARBA" id="ARBA00022475"/>
    </source>
</evidence>
<dbReference type="CDD" id="cd06261">
    <property type="entry name" value="TM_PBP2"/>
    <property type="match status" value="2"/>
</dbReference>
<dbReference type="InterPro" id="IPR000515">
    <property type="entry name" value="MetI-like"/>
</dbReference>
<dbReference type="PROSITE" id="PS50928">
    <property type="entry name" value="ABC_TM1"/>
    <property type="match status" value="2"/>
</dbReference>
<organism evidence="10">
    <name type="scientific">Caldithrix abyssi</name>
    <dbReference type="NCBI Taxonomy" id="187145"/>
    <lineage>
        <taxon>Bacteria</taxon>
        <taxon>Pseudomonadati</taxon>
        <taxon>Calditrichota</taxon>
        <taxon>Calditrichia</taxon>
        <taxon>Calditrichales</taxon>
        <taxon>Calditrichaceae</taxon>
        <taxon>Caldithrix</taxon>
    </lineage>
</organism>
<feature type="transmembrane region" description="Helical" evidence="8">
    <location>
        <begin position="120"/>
        <end position="143"/>
    </location>
</feature>
<feature type="transmembrane region" description="Helical" evidence="8">
    <location>
        <begin position="272"/>
        <end position="297"/>
    </location>
</feature>
<feature type="transmembrane region" description="Helical" evidence="8">
    <location>
        <begin position="486"/>
        <end position="509"/>
    </location>
</feature>